<name>A0A7R9AGZ7_9CRUS</name>
<protein>
    <submittedName>
        <fullName evidence="1">Uncharacterized protein</fullName>
    </submittedName>
</protein>
<gene>
    <name evidence="1" type="ORF">DSTB1V02_LOCUS13679</name>
</gene>
<accession>A0A7R9AGZ7</accession>
<organism evidence="1">
    <name type="scientific">Darwinula stevensoni</name>
    <dbReference type="NCBI Taxonomy" id="69355"/>
    <lineage>
        <taxon>Eukaryota</taxon>
        <taxon>Metazoa</taxon>
        <taxon>Ecdysozoa</taxon>
        <taxon>Arthropoda</taxon>
        <taxon>Crustacea</taxon>
        <taxon>Oligostraca</taxon>
        <taxon>Ostracoda</taxon>
        <taxon>Podocopa</taxon>
        <taxon>Podocopida</taxon>
        <taxon>Darwinulocopina</taxon>
        <taxon>Darwinuloidea</taxon>
        <taxon>Darwinulidae</taxon>
        <taxon>Darwinula</taxon>
    </lineage>
</organism>
<proteinExistence type="predicted"/>
<dbReference type="EMBL" id="CAJPEV010007136">
    <property type="protein sequence ID" value="CAG0904598.1"/>
    <property type="molecule type" value="Genomic_DNA"/>
</dbReference>
<keyword evidence="2" id="KW-1185">Reference proteome</keyword>
<dbReference type="EMBL" id="LR906653">
    <property type="protein sequence ID" value="CAD7253933.1"/>
    <property type="molecule type" value="Genomic_DNA"/>
</dbReference>
<evidence type="ECO:0000313" key="1">
    <source>
        <dbReference type="EMBL" id="CAD7253933.1"/>
    </source>
</evidence>
<dbReference type="Proteomes" id="UP000677054">
    <property type="component" value="Unassembled WGS sequence"/>
</dbReference>
<evidence type="ECO:0000313" key="2">
    <source>
        <dbReference type="Proteomes" id="UP000677054"/>
    </source>
</evidence>
<sequence>MEEGDHTSSLEVSAASGSLLDGEIELNPSDRELRLLQLGAEILKRPIVLIGKKLSYTFFPQGAKGDENEDYRGILLYAQEDNLSDSILPVVPQTCDTSWFALRLCNSLPPITEGITDPTWSPSVLARDMLCLPRLWWAAVRILCGGQRLM</sequence>
<reference evidence="1" key="1">
    <citation type="submission" date="2020-11" db="EMBL/GenBank/DDBJ databases">
        <authorList>
            <person name="Tran Van P."/>
        </authorList>
    </citation>
    <scope>NUCLEOTIDE SEQUENCE</scope>
</reference>
<dbReference type="AlphaFoldDB" id="A0A7R9AGZ7"/>